<keyword evidence="6" id="KW-0275">Fatty acid biosynthesis</keyword>
<gene>
    <name evidence="8" type="ORF">B296_00014688</name>
</gene>
<dbReference type="EMBL" id="AMZH03006779">
    <property type="protein sequence ID" value="RRT62967.1"/>
    <property type="molecule type" value="Genomic_DNA"/>
</dbReference>
<dbReference type="Proteomes" id="UP000287651">
    <property type="component" value="Unassembled WGS sequence"/>
</dbReference>
<evidence type="ECO:0000256" key="3">
    <source>
        <dbReference type="ARBA" id="ARBA00012948"/>
    </source>
</evidence>
<dbReference type="InterPro" id="IPR002347">
    <property type="entry name" value="SDR_fam"/>
</dbReference>
<comment type="catalytic activity">
    <reaction evidence="7">
        <text>a (3R)-hydroxyacyl-[ACP] + NADP(+) = a 3-oxoacyl-[ACP] + NADPH + H(+)</text>
        <dbReference type="Rhea" id="RHEA:17397"/>
        <dbReference type="Rhea" id="RHEA-COMP:9916"/>
        <dbReference type="Rhea" id="RHEA-COMP:9945"/>
        <dbReference type="ChEBI" id="CHEBI:15378"/>
        <dbReference type="ChEBI" id="CHEBI:57783"/>
        <dbReference type="ChEBI" id="CHEBI:58349"/>
        <dbReference type="ChEBI" id="CHEBI:78776"/>
        <dbReference type="ChEBI" id="CHEBI:78827"/>
        <dbReference type="EC" id="1.1.1.100"/>
    </reaction>
</comment>
<name>A0A426ZG72_ENSVE</name>
<reference evidence="8 9" key="1">
    <citation type="journal article" date="2014" name="Agronomy (Basel)">
        <title>A Draft Genome Sequence for Ensete ventricosum, the Drought-Tolerant Tree Against Hunger.</title>
        <authorList>
            <person name="Harrison J."/>
            <person name="Moore K.A."/>
            <person name="Paszkiewicz K."/>
            <person name="Jones T."/>
            <person name="Grant M."/>
            <person name="Ambacheew D."/>
            <person name="Muzemil S."/>
            <person name="Studholme D.J."/>
        </authorList>
    </citation>
    <scope>NUCLEOTIDE SEQUENCE [LARGE SCALE GENOMIC DNA]</scope>
</reference>
<comment type="pathway">
    <text evidence="1">Lipid metabolism; fatty acid biosynthesis.</text>
</comment>
<evidence type="ECO:0000256" key="6">
    <source>
        <dbReference type="ARBA" id="ARBA00023160"/>
    </source>
</evidence>
<protein>
    <recommendedName>
        <fullName evidence="3">3-oxoacyl-[acyl-carrier-protein] reductase</fullName>
        <ecNumber evidence="3">1.1.1.100</ecNumber>
    </recommendedName>
</protein>
<sequence length="251" mass="26757">MAAASRIAFTGPSSIPAKFAVPRRSLPLQSFSPAVGRGLLPRSSVLSSGFRSDGAACISGNSVEQAITVEGQKVEAPVVIITGASRGIGKAIALTLGKAGCKVLVNYARSSKEAEEVSKEAAAKIMLKKKKVNAVAPGFIASDMTAKLGEDLEKKILEIIPLEDIGFSNRHLTVLFCNPWFSKTLQHVKRNKIKSLVLNIFSGRYGQPEEVAGLVEFLALNPASSYVTGQVIIKYRHVILSVFTIDGGMVM</sequence>
<dbReference type="InterPro" id="IPR036291">
    <property type="entry name" value="NAD(P)-bd_dom_sf"/>
</dbReference>
<dbReference type="PANTHER" id="PTHR42879:SF2">
    <property type="entry name" value="3-OXOACYL-[ACYL-CARRIER-PROTEIN] REDUCTASE FABG"/>
    <property type="match status" value="1"/>
</dbReference>
<evidence type="ECO:0000256" key="2">
    <source>
        <dbReference type="ARBA" id="ARBA00006484"/>
    </source>
</evidence>
<comment type="caution">
    <text evidence="8">The sequence shown here is derived from an EMBL/GenBank/DDBJ whole genome shotgun (WGS) entry which is preliminary data.</text>
</comment>
<dbReference type="Pfam" id="PF00106">
    <property type="entry name" value="adh_short"/>
    <property type="match status" value="1"/>
</dbReference>
<evidence type="ECO:0000256" key="7">
    <source>
        <dbReference type="ARBA" id="ARBA00048508"/>
    </source>
</evidence>
<dbReference type="EC" id="1.1.1.100" evidence="3"/>
<dbReference type="PANTHER" id="PTHR42879">
    <property type="entry name" value="3-OXOACYL-(ACYL-CARRIER-PROTEIN) REDUCTASE"/>
    <property type="match status" value="1"/>
</dbReference>
<proteinExistence type="inferred from homology"/>
<evidence type="ECO:0000256" key="1">
    <source>
        <dbReference type="ARBA" id="ARBA00005194"/>
    </source>
</evidence>
<accession>A0A426ZG72</accession>
<keyword evidence="6" id="KW-0443">Lipid metabolism</keyword>
<dbReference type="Gene3D" id="3.40.50.720">
    <property type="entry name" value="NAD(P)-binding Rossmann-like Domain"/>
    <property type="match status" value="2"/>
</dbReference>
<dbReference type="AlphaFoldDB" id="A0A426ZG72"/>
<evidence type="ECO:0000313" key="9">
    <source>
        <dbReference type="Proteomes" id="UP000287651"/>
    </source>
</evidence>
<dbReference type="SUPFAM" id="SSF51735">
    <property type="entry name" value="NAD(P)-binding Rossmann-fold domains"/>
    <property type="match status" value="1"/>
</dbReference>
<dbReference type="GO" id="GO:0004316">
    <property type="term" value="F:3-oxoacyl-[acyl-carrier-protein] reductase (NADPH) activity"/>
    <property type="evidence" value="ECO:0007669"/>
    <property type="project" value="UniProtKB-EC"/>
</dbReference>
<dbReference type="InterPro" id="IPR050259">
    <property type="entry name" value="SDR"/>
</dbReference>
<dbReference type="PRINTS" id="PR00081">
    <property type="entry name" value="GDHRDH"/>
</dbReference>
<organism evidence="8 9">
    <name type="scientific">Ensete ventricosum</name>
    <name type="common">Abyssinian banana</name>
    <name type="synonym">Musa ensete</name>
    <dbReference type="NCBI Taxonomy" id="4639"/>
    <lineage>
        <taxon>Eukaryota</taxon>
        <taxon>Viridiplantae</taxon>
        <taxon>Streptophyta</taxon>
        <taxon>Embryophyta</taxon>
        <taxon>Tracheophyta</taxon>
        <taxon>Spermatophyta</taxon>
        <taxon>Magnoliopsida</taxon>
        <taxon>Liliopsida</taxon>
        <taxon>Zingiberales</taxon>
        <taxon>Musaceae</taxon>
        <taxon>Ensete</taxon>
    </lineage>
</organism>
<evidence type="ECO:0000256" key="4">
    <source>
        <dbReference type="ARBA" id="ARBA00022516"/>
    </source>
</evidence>
<evidence type="ECO:0000313" key="8">
    <source>
        <dbReference type="EMBL" id="RRT62967.1"/>
    </source>
</evidence>
<dbReference type="GO" id="GO:0006633">
    <property type="term" value="P:fatty acid biosynthetic process"/>
    <property type="evidence" value="ECO:0007669"/>
    <property type="project" value="UniProtKB-KW"/>
</dbReference>
<evidence type="ECO:0000256" key="5">
    <source>
        <dbReference type="ARBA" id="ARBA00022832"/>
    </source>
</evidence>
<keyword evidence="5" id="KW-0276">Fatty acid metabolism</keyword>
<keyword evidence="4" id="KW-0444">Lipid biosynthesis</keyword>
<comment type="similarity">
    <text evidence="2">Belongs to the short-chain dehydrogenases/reductases (SDR) family.</text>
</comment>